<dbReference type="InterPro" id="IPR012337">
    <property type="entry name" value="RNaseH-like_sf"/>
</dbReference>
<comment type="cofactor">
    <cofactor evidence="1">
        <name>Mg(2+)</name>
        <dbReference type="ChEBI" id="CHEBI:18420"/>
    </cofactor>
</comment>
<dbReference type="GO" id="GO:0008296">
    <property type="term" value="F:3'-5'-DNA exonuclease activity"/>
    <property type="evidence" value="ECO:0007669"/>
    <property type="project" value="TreeGrafter"/>
</dbReference>
<dbReference type="PANTHER" id="PTHR13058">
    <property type="entry name" value="THREE PRIME REPAIR EXONUCLEASE 1, 2"/>
    <property type="match status" value="1"/>
</dbReference>
<gene>
    <name evidence="10" type="ORF">DIABBA_LOCUS11663</name>
</gene>
<dbReference type="GO" id="GO:0046872">
    <property type="term" value="F:metal ion binding"/>
    <property type="evidence" value="ECO:0007669"/>
    <property type="project" value="UniProtKB-KW"/>
</dbReference>
<keyword evidence="6" id="KW-0460">Magnesium</keyword>
<dbReference type="EMBL" id="OU898283">
    <property type="protein sequence ID" value="CAG9838833.1"/>
    <property type="molecule type" value="Genomic_DNA"/>
</dbReference>
<evidence type="ECO:0000313" key="11">
    <source>
        <dbReference type="Proteomes" id="UP001153709"/>
    </source>
</evidence>
<dbReference type="Gene3D" id="3.30.420.10">
    <property type="entry name" value="Ribonuclease H-like superfamily/Ribonuclease H"/>
    <property type="match status" value="2"/>
</dbReference>
<name>A0A9N9XGU0_DIABA</name>
<feature type="region of interest" description="Disordered" evidence="8">
    <location>
        <begin position="179"/>
        <end position="201"/>
    </location>
</feature>
<evidence type="ECO:0000313" key="10">
    <source>
        <dbReference type="EMBL" id="CAG9838833.1"/>
    </source>
</evidence>
<feature type="compositionally biased region" description="Basic and acidic residues" evidence="8">
    <location>
        <begin position="179"/>
        <end position="190"/>
    </location>
</feature>
<keyword evidence="11" id="KW-1185">Reference proteome</keyword>
<evidence type="ECO:0000256" key="6">
    <source>
        <dbReference type="ARBA" id="ARBA00022842"/>
    </source>
</evidence>
<accession>A0A9N9XGU0</accession>
<dbReference type="SMART" id="SM00479">
    <property type="entry name" value="EXOIII"/>
    <property type="match status" value="1"/>
</dbReference>
<evidence type="ECO:0000256" key="2">
    <source>
        <dbReference type="ARBA" id="ARBA00022722"/>
    </source>
</evidence>
<evidence type="ECO:0000259" key="9">
    <source>
        <dbReference type="SMART" id="SM00479"/>
    </source>
</evidence>
<evidence type="ECO:0000256" key="8">
    <source>
        <dbReference type="SAM" id="MobiDB-lite"/>
    </source>
</evidence>
<keyword evidence="5" id="KW-0269">Exonuclease</keyword>
<dbReference type="InterPro" id="IPR036397">
    <property type="entry name" value="RNaseH_sf"/>
</dbReference>
<dbReference type="InterPro" id="IPR013520">
    <property type="entry name" value="Ribonucl_H"/>
</dbReference>
<evidence type="ECO:0000256" key="1">
    <source>
        <dbReference type="ARBA" id="ARBA00001946"/>
    </source>
</evidence>
<protein>
    <recommendedName>
        <fullName evidence="9">Exonuclease domain-containing protein</fullName>
    </recommendedName>
</protein>
<sequence length="382" mass="42616">MILKSLINARNKYFIQMSTWREPVSEIKTFVFLDLESTGLPLYENNKTRITELCLTAVQSEHIRLGVFPRVQNKLNLCFNPCKLISADAEKITGLSNFLLENTKVFSQETVSSINNFLNHNPQPVCLVAHNGLNFDYPLLKREVDKTKEALDDNVLCVDTLIAFREIECEQQIKNENAAEEKTKNAEKGESSSVVASGEDTIDATQSKVPVEFTANYDKLLVTACETIAGDKLLFSAESQIKNETTPQKQIISNRNLLGIPKKPTVGESIKILDFSVESKMKNETTPQEQFITSISLPPNPKKPKIVESRKKLDYGVSYKLGDVFSRLTKKAPSNSHQADGDVQMLIMCAATLGDSFVDWCNQNAKKFSDIPAMVPGKKIGT</sequence>
<dbReference type="OrthoDB" id="10250935at2759"/>
<evidence type="ECO:0000256" key="3">
    <source>
        <dbReference type="ARBA" id="ARBA00022723"/>
    </source>
</evidence>
<dbReference type="GO" id="GO:0003676">
    <property type="term" value="F:nucleic acid binding"/>
    <property type="evidence" value="ECO:0007669"/>
    <property type="project" value="InterPro"/>
</dbReference>
<evidence type="ECO:0000256" key="5">
    <source>
        <dbReference type="ARBA" id="ARBA00022839"/>
    </source>
</evidence>
<dbReference type="GO" id="GO:0005737">
    <property type="term" value="C:cytoplasm"/>
    <property type="evidence" value="ECO:0007669"/>
    <property type="project" value="TreeGrafter"/>
</dbReference>
<reference evidence="10" key="1">
    <citation type="submission" date="2022-01" db="EMBL/GenBank/DDBJ databases">
        <authorList>
            <person name="King R."/>
        </authorList>
    </citation>
    <scope>NUCLEOTIDE SEQUENCE</scope>
</reference>
<keyword evidence="2" id="KW-0540">Nuclease</keyword>
<dbReference type="AlphaFoldDB" id="A0A9N9XGU0"/>
<comment type="similarity">
    <text evidence="7">Belongs to the exonuclease superfamily. TREX family.</text>
</comment>
<evidence type="ECO:0000256" key="7">
    <source>
        <dbReference type="ARBA" id="ARBA00025769"/>
    </source>
</evidence>
<feature type="domain" description="Exonuclease" evidence="9">
    <location>
        <begin position="29"/>
        <end position="359"/>
    </location>
</feature>
<dbReference type="SUPFAM" id="SSF53098">
    <property type="entry name" value="Ribonuclease H-like"/>
    <property type="match status" value="1"/>
</dbReference>
<dbReference type="GO" id="GO:0006308">
    <property type="term" value="P:DNA catabolic process"/>
    <property type="evidence" value="ECO:0007669"/>
    <property type="project" value="TreeGrafter"/>
</dbReference>
<dbReference type="PANTHER" id="PTHR13058:SF19">
    <property type="entry name" value="LD40940P"/>
    <property type="match status" value="1"/>
</dbReference>
<dbReference type="InterPro" id="IPR040393">
    <property type="entry name" value="TREX1/2"/>
</dbReference>
<keyword evidence="4" id="KW-0378">Hydrolase</keyword>
<dbReference type="Proteomes" id="UP001153709">
    <property type="component" value="Chromosome 8"/>
</dbReference>
<keyword evidence="3" id="KW-0479">Metal-binding</keyword>
<proteinExistence type="inferred from homology"/>
<evidence type="ECO:0000256" key="4">
    <source>
        <dbReference type="ARBA" id="ARBA00022801"/>
    </source>
</evidence>
<organism evidence="10 11">
    <name type="scientific">Diabrotica balteata</name>
    <name type="common">Banded cucumber beetle</name>
    <dbReference type="NCBI Taxonomy" id="107213"/>
    <lineage>
        <taxon>Eukaryota</taxon>
        <taxon>Metazoa</taxon>
        <taxon>Ecdysozoa</taxon>
        <taxon>Arthropoda</taxon>
        <taxon>Hexapoda</taxon>
        <taxon>Insecta</taxon>
        <taxon>Pterygota</taxon>
        <taxon>Neoptera</taxon>
        <taxon>Endopterygota</taxon>
        <taxon>Coleoptera</taxon>
        <taxon>Polyphaga</taxon>
        <taxon>Cucujiformia</taxon>
        <taxon>Chrysomeloidea</taxon>
        <taxon>Chrysomelidae</taxon>
        <taxon>Galerucinae</taxon>
        <taxon>Diabroticina</taxon>
        <taxon>Diabroticites</taxon>
        <taxon>Diabrotica</taxon>
    </lineage>
</organism>